<dbReference type="GO" id="GO:0003677">
    <property type="term" value="F:DNA binding"/>
    <property type="evidence" value="ECO:0007669"/>
    <property type="project" value="UniProtKB-UniRule"/>
</dbReference>
<dbReference type="SUPFAM" id="SSF46689">
    <property type="entry name" value="Homeodomain-like"/>
    <property type="match status" value="1"/>
</dbReference>
<evidence type="ECO:0000256" key="3">
    <source>
        <dbReference type="ARBA" id="ARBA00023163"/>
    </source>
</evidence>
<dbReference type="PRINTS" id="PR00455">
    <property type="entry name" value="HTHTETR"/>
</dbReference>
<dbReference type="OrthoDB" id="135877at2157"/>
<dbReference type="PANTHER" id="PTHR47506">
    <property type="entry name" value="TRANSCRIPTIONAL REGULATORY PROTEIN"/>
    <property type="match status" value="1"/>
</dbReference>
<keyword evidence="7" id="KW-1185">Reference proteome</keyword>
<dbReference type="Pfam" id="PF00440">
    <property type="entry name" value="TetR_N"/>
    <property type="match status" value="1"/>
</dbReference>
<evidence type="ECO:0000313" key="6">
    <source>
        <dbReference type="EMBL" id="PAV03230.1"/>
    </source>
</evidence>
<keyword evidence="2 4" id="KW-0238">DNA-binding</keyword>
<dbReference type="PROSITE" id="PS01081">
    <property type="entry name" value="HTH_TETR_1"/>
    <property type="match status" value="1"/>
</dbReference>
<keyword evidence="1" id="KW-0805">Transcription regulation</keyword>
<evidence type="ECO:0000256" key="1">
    <source>
        <dbReference type="ARBA" id="ARBA00023015"/>
    </source>
</evidence>
<organism evidence="6 7">
    <name type="scientific">Methanobacterium bryantii</name>
    <dbReference type="NCBI Taxonomy" id="2161"/>
    <lineage>
        <taxon>Archaea</taxon>
        <taxon>Methanobacteriati</taxon>
        <taxon>Methanobacteriota</taxon>
        <taxon>Methanomada group</taxon>
        <taxon>Methanobacteria</taxon>
        <taxon>Methanobacteriales</taxon>
        <taxon>Methanobacteriaceae</taxon>
        <taxon>Methanobacterium</taxon>
    </lineage>
</organism>
<dbReference type="Proteomes" id="UP000217784">
    <property type="component" value="Unassembled WGS sequence"/>
</dbReference>
<evidence type="ECO:0000259" key="5">
    <source>
        <dbReference type="PROSITE" id="PS50977"/>
    </source>
</evidence>
<dbReference type="Gene3D" id="1.10.357.10">
    <property type="entry name" value="Tetracycline Repressor, domain 2"/>
    <property type="match status" value="1"/>
</dbReference>
<feature type="domain" description="HTH tetR-type" evidence="5">
    <location>
        <begin position="1"/>
        <end position="61"/>
    </location>
</feature>
<dbReference type="RefSeq" id="WP_095652112.1">
    <property type="nucleotide sequence ID" value="NZ_LMVM01000039.1"/>
</dbReference>
<keyword evidence="3" id="KW-0804">Transcription</keyword>
<comment type="caution">
    <text evidence="6">The sequence shown here is derived from an EMBL/GenBank/DDBJ whole genome shotgun (WGS) entry which is preliminary data.</text>
</comment>
<dbReference type="InterPro" id="IPR001647">
    <property type="entry name" value="HTH_TetR"/>
</dbReference>
<evidence type="ECO:0000313" key="7">
    <source>
        <dbReference type="Proteomes" id="UP000217784"/>
    </source>
</evidence>
<dbReference type="PROSITE" id="PS50977">
    <property type="entry name" value="HTH_TETR_2"/>
    <property type="match status" value="1"/>
</dbReference>
<dbReference type="SUPFAM" id="SSF48498">
    <property type="entry name" value="Tetracyclin repressor-like, C-terminal domain"/>
    <property type="match status" value="1"/>
</dbReference>
<accession>A0A2A2H1N2</accession>
<protein>
    <submittedName>
        <fullName evidence="6">TetR family transcriptional regulator</fullName>
    </submittedName>
</protein>
<dbReference type="InterPro" id="IPR009057">
    <property type="entry name" value="Homeodomain-like_sf"/>
</dbReference>
<gene>
    <name evidence="6" type="ORF">ASJ80_04305</name>
</gene>
<sequence length="203" mass="23285">MDTKSRIMEEAFKLFLKKGFADVSLSEIMKAADITTGGFYYHFDSKDTLLVKVIEKYIFDYFSSVINQIRNCTGTPKEKLKTMILSIVGDDATINACTQLCQGSERIDYRTLHLLLFEGVQKYEIISQHYTEFYYNLLNLITDVLDEGKAKGCIRKDVDSTEIATVIQTTMVGTVLMWIGIPEMPLEVRMNSNIDHLWDYISK</sequence>
<feature type="DNA-binding region" description="H-T-H motif" evidence="4">
    <location>
        <begin position="24"/>
        <end position="43"/>
    </location>
</feature>
<dbReference type="EMBL" id="LMVM01000039">
    <property type="protein sequence ID" value="PAV03230.1"/>
    <property type="molecule type" value="Genomic_DNA"/>
</dbReference>
<evidence type="ECO:0000256" key="2">
    <source>
        <dbReference type="ARBA" id="ARBA00023125"/>
    </source>
</evidence>
<dbReference type="InterPro" id="IPR036271">
    <property type="entry name" value="Tet_transcr_reg_TetR-rel_C_sf"/>
</dbReference>
<evidence type="ECO:0000256" key="4">
    <source>
        <dbReference type="PROSITE-ProRule" id="PRU00335"/>
    </source>
</evidence>
<dbReference type="AlphaFoldDB" id="A0A2A2H1N2"/>
<proteinExistence type="predicted"/>
<name>A0A2A2H1N2_METBR</name>
<dbReference type="InterPro" id="IPR023772">
    <property type="entry name" value="DNA-bd_HTH_TetR-type_CS"/>
</dbReference>
<reference evidence="6 7" key="1">
    <citation type="journal article" date="2017" name="BMC Genomics">
        <title>Genomic analysis of methanogenic archaea reveals a shift towards energy conservation.</title>
        <authorList>
            <person name="Gilmore S.P."/>
            <person name="Henske J.K."/>
            <person name="Sexton J.A."/>
            <person name="Solomon K.V."/>
            <person name="Seppala S."/>
            <person name="Yoo J.I."/>
            <person name="Huyett L.M."/>
            <person name="Pressman A."/>
            <person name="Cogan J.Z."/>
            <person name="Kivenson V."/>
            <person name="Peng X."/>
            <person name="Tan Y."/>
            <person name="Valentine D.L."/>
            <person name="O'Malley M.A."/>
        </authorList>
    </citation>
    <scope>NUCLEOTIDE SEQUENCE [LARGE SCALE GENOMIC DNA]</scope>
    <source>
        <strain evidence="6 7">M.o.H.</strain>
    </source>
</reference>
<dbReference type="PANTHER" id="PTHR47506:SF1">
    <property type="entry name" value="HTH-TYPE TRANSCRIPTIONAL REGULATOR YJDC"/>
    <property type="match status" value="1"/>
</dbReference>